<evidence type="ECO:0000256" key="5">
    <source>
        <dbReference type="ARBA" id="ARBA00022755"/>
    </source>
</evidence>
<organism evidence="11 12">
    <name type="scientific">Trichococcus palustris</name>
    <dbReference type="NCBI Taxonomy" id="140314"/>
    <lineage>
        <taxon>Bacteria</taxon>
        <taxon>Bacillati</taxon>
        <taxon>Bacillota</taxon>
        <taxon>Bacilli</taxon>
        <taxon>Lactobacillales</taxon>
        <taxon>Carnobacteriaceae</taxon>
        <taxon>Trichococcus</taxon>
    </lineage>
</organism>
<dbReference type="EC" id="6.3.4.18" evidence="8 9"/>
<feature type="binding site" evidence="8">
    <location>
        <position position="193"/>
    </location>
    <ligand>
        <name>ATP</name>
        <dbReference type="ChEBI" id="CHEBI:30616"/>
    </ligand>
</feature>
<dbReference type="Pfam" id="PF17769">
    <property type="entry name" value="PurK_C"/>
    <property type="match status" value="1"/>
</dbReference>
<dbReference type="InterPro" id="IPR040686">
    <property type="entry name" value="PurK_C"/>
</dbReference>
<dbReference type="Gene3D" id="3.40.50.20">
    <property type="match status" value="1"/>
</dbReference>
<dbReference type="InterPro" id="IPR054350">
    <property type="entry name" value="PurT/PurK_preATP-grasp"/>
</dbReference>
<evidence type="ECO:0000259" key="10">
    <source>
        <dbReference type="PROSITE" id="PS50975"/>
    </source>
</evidence>
<keyword evidence="7" id="KW-0464">Manganese</keyword>
<proteinExistence type="inferred from homology"/>
<evidence type="ECO:0000256" key="2">
    <source>
        <dbReference type="ARBA" id="ARBA00001946"/>
    </source>
</evidence>
<keyword evidence="4 8" id="KW-0547">Nucleotide-binding</keyword>
<dbReference type="EMBL" id="FJNE01000012">
    <property type="protein sequence ID" value="CZR02066.1"/>
    <property type="molecule type" value="Genomic_DNA"/>
</dbReference>
<dbReference type="NCBIfam" id="TIGR01161">
    <property type="entry name" value="purK"/>
    <property type="match status" value="1"/>
</dbReference>
<evidence type="ECO:0000313" key="11">
    <source>
        <dbReference type="EMBL" id="CZR02066.1"/>
    </source>
</evidence>
<dbReference type="InterPro" id="IPR003135">
    <property type="entry name" value="ATP-grasp_carboxylate-amine"/>
</dbReference>
<keyword evidence="5 8" id="KW-0658">Purine biosynthesis</keyword>
<evidence type="ECO:0000256" key="3">
    <source>
        <dbReference type="ARBA" id="ARBA00022598"/>
    </source>
</evidence>
<dbReference type="InterPro" id="IPR011054">
    <property type="entry name" value="Rudment_hybrid_motif"/>
</dbReference>
<dbReference type="NCBIfam" id="NF004675">
    <property type="entry name" value="PRK06019.1-1"/>
    <property type="match status" value="1"/>
</dbReference>
<dbReference type="PROSITE" id="PS50975">
    <property type="entry name" value="ATP_GRASP"/>
    <property type="match status" value="1"/>
</dbReference>
<comment type="cofactor">
    <cofactor evidence="1">
        <name>Mn(2+)</name>
        <dbReference type="ChEBI" id="CHEBI:29035"/>
    </cofactor>
</comment>
<feature type="binding site" evidence="8">
    <location>
        <position position="110"/>
    </location>
    <ligand>
        <name>ATP</name>
        <dbReference type="ChEBI" id="CHEBI:30616"/>
    </ligand>
</feature>
<comment type="cofactor">
    <cofactor evidence="2">
        <name>Mg(2+)</name>
        <dbReference type="ChEBI" id="CHEBI:18420"/>
    </cofactor>
</comment>
<reference evidence="11 12" key="1">
    <citation type="submission" date="2016-02" db="EMBL/GenBank/DDBJ databases">
        <authorList>
            <person name="Wen L."/>
            <person name="He K."/>
            <person name="Yang H."/>
        </authorList>
    </citation>
    <scope>NUCLEOTIDE SEQUENCE [LARGE SCALE GENOMIC DNA]</scope>
    <source>
        <strain evidence="11">Trichococcus palustris</strain>
    </source>
</reference>
<dbReference type="FunFam" id="3.40.50.20:FF:000016">
    <property type="entry name" value="N5-carboxyaminoimidazole ribonucleotide synthase"/>
    <property type="match status" value="1"/>
</dbReference>
<feature type="binding site" evidence="8">
    <location>
        <begin position="270"/>
        <end position="271"/>
    </location>
    <ligand>
        <name>ATP</name>
        <dbReference type="ChEBI" id="CHEBI:30616"/>
    </ligand>
</feature>
<evidence type="ECO:0000256" key="4">
    <source>
        <dbReference type="ARBA" id="ARBA00022741"/>
    </source>
</evidence>
<dbReference type="GO" id="GO:0004638">
    <property type="term" value="F:phosphoribosylaminoimidazole carboxylase activity"/>
    <property type="evidence" value="ECO:0007669"/>
    <property type="project" value="InterPro"/>
</dbReference>
<dbReference type="NCBIfam" id="NF004676">
    <property type="entry name" value="PRK06019.1-2"/>
    <property type="match status" value="1"/>
</dbReference>
<gene>
    <name evidence="8 9" type="primary">purK</name>
    <name evidence="11" type="ORF">Tpal_2708</name>
</gene>
<accession>A0A143Z313</accession>
<comment type="subunit">
    <text evidence="8 9">Homodimer.</text>
</comment>
<comment type="function">
    <text evidence="8">Catalyzes the ATP-dependent conversion of 5-aminoimidazole ribonucleotide (AIR) and HCO(3)(-) to N5-carboxyaminoimidazole ribonucleotide (N5-CAIR).</text>
</comment>
<dbReference type="STRING" id="140314.SAMN04488076_12621"/>
<dbReference type="SUPFAM" id="SSF56059">
    <property type="entry name" value="Glutathione synthetase ATP-binding domain-like"/>
    <property type="match status" value="1"/>
</dbReference>
<comment type="function">
    <text evidence="9">Catalyzes the ATP-dependent conversion of 5-aminoimidazole ribonucleotide (AIR) and HCO(3)- to N5-carboxyaminoimidazole ribonucleotide (N5-CAIR).</text>
</comment>
<keyword evidence="6 8" id="KW-0067">ATP-binding</keyword>
<dbReference type="GO" id="GO:0046872">
    <property type="term" value="F:metal ion binding"/>
    <property type="evidence" value="ECO:0007669"/>
    <property type="project" value="InterPro"/>
</dbReference>
<dbReference type="UniPathway" id="UPA00074">
    <property type="reaction ID" value="UER00942"/>
</dbReference>
<evidence type="ECO:0000256" key="7">
    <source>
        <dbReference type="ARBA" id="ARBA00023211"/>
    </source>
</evidence>
<dbReference type="Gene3D" id="3.30.1490.20">
    <property type="entry name" value="ATP-grasp fold, A domain"/>
    <property type="match status" value="1"/>
</dbReference>
<feature type="binding site" evidence="8">
    <location>
        <begin position="185"/>
        <end position="188"/>
    </location>
    <ligand>
        <name>ATP</name>
        <dbReference type="ChEBI" id="CHEBI:30616"/>
    </ligand>
</feature>
<dbReference type="Gene3D" id="3.30.470.20">
    <property type="entry name" value="ATP-grasp fold, B domain"/>
    <property type="match status" value="1"/>
</dbReference>
<dbReference type="InterPro" id="IPR005875">
    <property type="entry name" value="PurK"/>
</dbReference>
<sequence length="380" mass="41186">MKTLYKVLKPGDVIGIIGGGQLGRMMAQSAKRMGFTVGILDPGENCPAAQVSDWHILADYANAEALRELATKADVVTFEFENIDAAALQAVEDLTAIPQGSEILTITQDRIKEKQFLESAGVSIAAFAVVETEEQLDAAIEKIGYPSVLKTTRFGYDGKGQVVLKSEADKEEAGKLAANSICVLEAWVPFSKELSVMIVRNQKGEATVFPVSENIHVNNILHESIVPARVSPAVADKAVKAAQQIADALQLVGTLGIEMFLTEDDAIYINELAPRPHNSGHYTIEAMTLSQFDAHIQAVAGLPMPKGRLLSPAIMVNILGQHMEGTIAAREKKADWSFHYYGKAESRTDRKMGHITILTDDLEETLKDIDSTGIWNGGTI</sequence>
<keyword evidence="12" id="KW-1185">Reference proteome</keyword>
<dbReference type="InterPro" id="IPR016185">
    <property type="entry name" value="PreATP-grasp_dom_sf"/>
</dbReference>
<feature type="binding site" evidence="8">
    <location>
        <begin position="155"/>
        <end position="161"/>
    </location>
    <ligand>
        <name>ATP</name>
        <dbReference type="ChEBI" id="CHEBI:30616"/>
    </ligand>
</feature>
<comment type="catalytic activity">
    <reaction evidence="8 9">
        <text>5-amino-1-(5-phospho-beta-D-ribosyl)imidazole + hydrogencarbonate + ATP = 5-carboxyamino-1-(5-phospho-D-ribosyl)imidazole + ADP + phosphate + 2 H(+)</text>
        <dbReference type="Rhea" id="RHEA:19317"/>
        <dbReference type="ChEBI" id="CHEBI:15378"/>
        <dbReference type="ChEBI" id="CHEBI:17544"/>
        <dbReference type="ChEBI" id="CHEBI:30616"/>
        <dbReference type="ChEBI" id="CHEBI:43474"/>
        <dbReference type="ChEBI" id="CHEBI:58730"/>
        <dbReference type="ChEBI" id="CHEBI:137981"/>
        <dbReference type="ChEBI" id="CHEBI:456216"/>
        <dbReference type="EC" id="6.3.4.18"/>
    </reaction>
</comment>
<feature type="domain" description="ATP-grasp" evidence="10">
    <location>
        <begin position="114"/>
        <end position="300"/>
    </location>
</feature>
<evidence type="ECO:0000256" key="9">
    <source>
        <dbReference type="RuleBase" id="RU361200"/>
    </source>
</evidence>
<dbReference type="SUPFAM" id="SSF52440">
    <property type="entry name" value="PreATP-grasp domain"/>
    <property type="match status" value="1"/>
</dbReference>
<comment type="similarity">
    <text evidence="8 9">Belongs to the PurK/PurT family.</text>
</comment>
<dbReference type="SUPFAM" id="SSF51246">
    <property type="entry name" value="Rudiment single hybrid motif"/>
    <property type="match status" value="1"/>
</dbReference>
<dbReference type="GO" id="GO:0005829">
    <property type="term" value="C:cytosol"/>
    <property type="evidence" value="ECO:0007669"/>
    <property type="project" value="TreeGrafter"/>
</dbReference>
<protein>
    <recommendedName>
        <fullName evidence="8 9">N5-carboxyaminoimidazole ribonucleotide synthase</fullName>
        <shortName evidence="8 9">N5-CAIR synthase</shortName>
        <ecNumber evidence="8 9">6.3.4.18</ecNumber>
    </recommendedName>
    <alternativeName>
        <fullName evidence="8 9">5-(carboxyamino)imidazole ribonucleotide synthetase</fullName>
    </alternativeName>
</protein>
<evidence type="ECO:0000256" key="8">
    <source>
        <dbReference type="HAMAP-Rule" id="MF_01928"/>
    </source>
</evidence>
<dbReference type="Pfam" id="PF02222">
    <property type="entry name" value="ATP-grasp"/>
    <property type="match status" value="1"/>
</dbReference>
<dbReference type="InterPro" id="IPR011761">
    <property type="entry name" value="ATP-grasp"/>
</dbReference>
<dbReference type="FunFam" id="3.30.1490.20:FF:000015">
    <property type="entry name" value="N5-carboxyaminoimidazole ribonucleotide synthase"/>
    <property type="match status" value="1"/>
</dbReference>
<comment type="pathway">
    <text evidence="8 9">Purine metabolism; IMP biosynthesis via de novo pathway; 5-amino-1-(5-phospho-D-ribosyl)imidazole-4-carboxylate from 5-amino-1-(5-phospho-D-ribosyl)imidazole (N5-CAIR route): step 1/2.</text>
</comment>
<dbReference type="Proteomes" id="UP000242754">
    <property type="component" value="Unassembled WGS sequence"/>
</dbReference>
<name>A0A143Z313_9LACT</name>
<dbReference type="AlphaFoldDB" id="A0A143Z313"/>
<dbReference type="GO" id="GO:0034028">
    <property type="term" value="F:5-(carboxyamino)imidazole ribonucleotide synthase activity"/>
    <property type="evidence" value="ECO:0007669"/>
    <property type="project" value="UniProtKB-UniRule"/>
</dbReference>
<dbReference type="GO" id="GO:0005524">
    <property type="term" value="F:ATP binding"/>
    <property type="evidence" value="ECO:0007669"/>
    <property type="project" value="UniProtKB-UniRule"/>
</dbReference>
<dbReference type="Pfam" id="PF22660">
    <property type="entry name" value="RS_preATP-grasp-like"/>
    <property type="match status" value="1"/>
</dbReference>
<dbReference type="HAMAP" id="MF_01928">
    <property type="entry name" value="PurK"/>
    <property type="match status" value="1"/>
</dbReference>
<dbReference type="FunFam" id="3.30.470.20:FF:000029">
    <property type="entry name" value="N5-carboxyaminoimidazole ribonucleotide synthase"/>
    <property type="match status" value="1"/>
</dbReference>
<feature type="binding site" evidence="8">
    <location>
        <position position="150"/>
    </location>
    <ligand>
        <name>ATP</name>
        <dbReference type="ChEBI" id="CHEBI:30616"/>
    </ligand>
</feature>
<dbReference type="GO" id="GO:0006189">
    <property type="term" value="P:'de novo' IMP biosynthetic process"/>
    <property type="evidence" value="ECO:0007669"/>
    <property type="project" value="UniProtKB-UniRule"/>
</dbReference>
<feature type="binding site" evidence="8">
    <location>
        <position position="216"/>
    </location>
    <ligand>
        <name>ATP</name>
        <dbReference type="ChEBI" id="CHEBI:30616"/>
    </ligand>
</feature>
<dbReference type="InterPro" id="IPR013815">
    <property type="entry name" value="ATP_grasp_subdomain_1"/>
</dbReference>
<evidence type="ECO:0000256" key="1">
    <source>
        <dbReference type="ARBA" id="ARBA00001936"/>
    </source>
</evidence>
<evidence type="ECO:0000313" key="12">
    <source>
        <dbReference type="Proteomes" id="UP000242754"/>
    </source>
</evidence>
<evidence type="ECO:0000256" key="6">
    <source>
        <dbReference type="ARBA" id="ARBA00022840"/>
    </source>
</evidence>
<keyword evidence="3 8" id="KW-0436">Ligase</keyword>
<dbReference type="NCBIfam" id="NF004679">
    <property type="entry name" value="PRK06019.1-5"/>
    <property type="match status" value="1"/>
</dbReference>
<dbReference type="PANTHER" id="PTHR11609">
    <property type="entry name" value="PURINE BIOSYNTHESIS PROTEIN 6/7, PUR6/7"/>
    <property type="match status" value="1"/>
</dbReference>
<dbReference type="PANTHER" id="PTHR11609:SF5">
    <property type="entry name" value="PHOSPHORIBOSYLAMINOIMIDAZOLE CARBOXYLASE"/>
    <property type="match status" value="1"/>
</dbReference>